<protein>
    <recommendedName>
        <fullName evidence="2">Amidase domain-containing protein</fullName>
    </recommendedName>
</protein>
<sequence>MQALVSVKDLLDVAGQVTTAGAKMRRHSAPAAQDAPVVQRLRAAGAVIVGKTNMTEFAFSGVGINPRFGTLGNAADVLYIPGGSSSGAGVNVGRGLVDIAIGSDTGGSVRIPAALSRPCHRWSSARPPTPRHPHGSTRR</sequence>
<dbReference type="InterPro" id="IPR036928">
    <property type="entry name" value="AS_sf"/>
</dbReference>
<accession>A0A7G5ENQ4</accession>
<dbReference type="EMBL" id="CP058554">
    <property type="protein sequence ID" value="QMV75629.1"/>
    <property type="molecule type" value="Genomic_DNA"/>
</dbReference>
<name>A0A7G5ENQ4_9BURK</name>
<proteinExistence type="predicted"/>
<keyword evidence="4" id="KW-1185">Reference proteome</keyword>
<dbReference type="PANTHER" id="PTHR11895">
    <property type="entry name" value="TRANSAMIDASE"/>
    <property type="match status" value="1"/>
</dbReference>
<dbReference type="KEGG" id="cpis:HS961_04665"/>
<reference evidence="3 4" key="1">
    <citation type="journal article" date="2020" name="G3 (Bethesda)">
        <title>CeMbio - The Caenorhabditis elegans Microbiome Resource.</title>
        <authorList>
            <person name="Dirksen P."/>
            <person name="Assie A."/>
            <person name="Zimmermann J."/>
            <person name="Zhang F."/>
            <person name="Tietje A.M."/>
            <person name="Marsh S.A."/>
            <person name="Felix M.A."/>
            <person name="Shapira M."/>
            <person name="Kaleta C."/>
            <person name="Schulenburg H."/>
            <person name="Samuel B."/>
        </authorList>
    </citation>
    <scope>NUCLEOTIDE SEQUENCE [LARGE SCALE GENOMIC DNA]</scope>
    <source>
        <strain evidence="3 4">BIGb0172</strain>
    </source>
</reference>
<dbReference type="InterPro" id="IPR023631">
    <property type="entry name" value="Amidase_dom"/>
</dbReference>
<feature type="compositionally biased region" description="Basic residues" evidence="1">
    <location>
        <begin position="129"/>
        <end position="139"/>
    </location>
</feature>
<evidence type="ECO:0000313" key="4">
    <source>
        <dbReference type="Proteomes" id="UP000515240"/>
    </source>
</evidence>
<organism evidence="3 4">
    <name type="scientific">Comamonas piscis</name>
    <dbReference type="NCBI Taxonomy" id="1562974"/>
    <lineage>
        <taxon>Bacteria</taxon>
        <taxon>Pseudomonadati</taxon>
        <taxon>Pseudomonadota</taxon>
        <taxon>Betaproteobacteria</taxon>
        <taxon>Burkholderiales</taxon>
        <taxon>Comamonadaceae</taxon>
        <taxon>Comamonas</taxon>
    </lineage>
</organism>
<dbReference type="InterPro" id="IPR020556">
    <property type="entry name" value="Amidase_CS"/>
</dbReference>
<gene>
    <name evidence="3" type="ORF">HS961_04665</name>
</gene>
<feature type="domain" description="Amidase" evidence="2">
    <location>
        <begin position="5"/>
        <end position="115"/>
    </location>
</feature>
<dbReference type="InterPro" id="IPR000120">
    <property type="entry name" value="Amidase"/>
</dbReference>
<dbReference type="GO" id="GO:0003824">
    <property type="term" value="F:catalytic activity"/>
    <property type="evidence" value="ECO:0007669"/>
    <property type="project" value="InterPro"/>
</dbReference>
<dbReference type="Proteomes" id="UP000515240">
    <property type="component" value="Chromosome"/>
</dbReference>
<dbReference type="Pfam" id="PF01425">
    <property type="entry name" value="Amidase"/>
    <property type="match status" value="1"/>
</dbReference>
<dbReference type="Gene3D" id="3.90.1300.10">
    <property type="entry name" value="Amidase signature (AS) domain"/>
    <property type="match status" value="1"/>
</dbReference>
<dbReference type="PANTHER" id="PTHR11895:SF176">
    <property type="entry name" value="AMIDASE AMID-RELATED"/>
    <property type="match status" value="1"/>
</dbReference>
<evidence type="ECO:0000313" key="3">
    <source>
        <dbReference type="EMBL" id="QMV75629.1"/>
    </source>
</evidence>
<evidence type="ECO:0000259" key="2">
    <source>
        <dbReference type="Pfam" id="PF01425"/>
    </source>
</evidence>
<feature type="region of interest" description="Disordered" evidence="1">
    <location>
        <begin position="119"/>
        <end position="139"/>
    </location>
</feature>
<evidence type="ECO:0000256" key="1">
    <source>
        <dbReference type="SAM" id="MobiDB-lite"/>
    </source>
</evidence>
<dbReference type="AlphaFoldDB" id="A0A7G5ENQ4"/>
<dbReference type="SUPFAM" id="SSF75304">
    <property type="entry name" value="Amidase signature (AS) enzymes"/>
    <property type="match status" value="1"/>
</dbReference>
<dbReference type="PROSITE" id="PS00571">
    <property type="entry name" value="AMIDASES"/>
    <property type="match status" value="1"/>
</dbReference>